<dbReference type="InterPro" id="IPR002104">
    <property type="entry name" value="Integrase_catalytic"/>
</dbReference>
<accession>A0AAF0I3A4</accession>
<keyword evidence="1" id="KW-0233">DNA recombination</keyword>
<dbReference type="AlphaFoldDB" id="A0AAF0I3A4"/>
<feature type="domain" description="Tyr recombinase" evidence="2">
    <location>
        <begin position="214"/>
        <end position="363"/>
    </location>
</feature>
<dbReference type="RefSeq" id="WP_330931204.1">
    <property type="nucleotide sequence ID" value="NZ_CP119075.1"/>
</dbReference>
<dbReference type="SUPFAM" id="SSF56349">
    <property type="entry name" value="DNA breaking-rejoining enzymes"/>
    <property type="match status" value="1"/>
</dbReference>
<dbReference type="Gene3D" id="1.10.443.10">
    <property type="entry name" value="Intergrase catalytic core"/>
    <property type="match status" value="1"/>
</dbReference>
<proteinExistence type="predicted"/>
<dbReference type="InterPro" id="IPR013762">
    <property type="entry name" value="Integrase-like_cat_sf"/>
</dbReference>
<evidence type="ECO:0000259" key="2">
    <source>
        <dbReference type="Pfam" id="PF00589"/>
    </source>
</evidence>
<evidence type="ECO:0000313" key="4">
    <source>
        <dbReference type="Proteomes" id="UP001218638"/>
    </source>
</evidence>
<dbReference type="Pfam" id="PF00589">
    <property type="entry name" value="Phage_integrase"/>
    <property type="match status" value="1"/>
</dbReference>
<keyword evidence="4" id="KW-1185">Reference proteome</keyword>
<evidence type="ECO:0000256" key="1">
    <source>
        <dbReference type="ARBA" id="ARBA00023172"/>
    </source>
</evidence>
<dbReference type="GO" id="GO:0003677">
    <property type="term" value="F:DNA binding"/>
    <property type="evidence" value="ECO:0007669"/>
    <property type="project" value="InterPro"/>
</dbReference>
<organism evidence="3 4">
    <name type="scientific">Synoicihabitans lomoniglobus</name>
    <dbReference type="NCBI Taxonomy" id="2909285"/>
    <lineage>
        <taxon>Bacteria</taxon>
        <taxon>Pseudomonadati</taxon>
        <taxon>Verrucomicrobiota</taxon>
        <taxon>Opitutia</taxon>
        <taxon>Opitutales</taxon>
        <taxon>Opitutaceae</taxon>
        <taxon>Synoicihabitans</taxon>
    </lineage>
</organism>
<gene>
    <name evidence="3" type="ORF">PXH66_04010</name>
</gene>
<protein>
    <submittedName>
        <fullName evidence="3">Tyrosine-type recombinase/integrase</fullName>
    </submittedName>
</protein>
<dbReference type="EMBL" id="CP119075">
    <property type="protein sequence ID" value="WED66014.1"/>
    <property type="molecule type" value="Genomic_DNA"/>
</dbReference>
<dbReference type="Proteomes" id="UP001218638">
    <property type="component" value="Chromosome"/>
</dbReference>
<dbReference type="GO" id="GO:0015074">
    <property type="term" value="P:DNA integration"/>
    <property type="evidence" value="ECO:0007669"/>
    <property type="project" value="InterPro"/>
</dbReference>
<name>A0AAF0I3A4_9BACT</name>
<dbReference type="InterPro" id="IPR011010">
    <property type="entry name" value="DNA_brk_join_enz"/>
</dbReference>
<dbReference type="KEGG" id="slom:PXH66_04010"/>
<reference evidence="3" key="1">
    <citation type="submission" date="2023-03" db="EMBL/GenBank/DDBJ databases">
        <title>Lomoglobus Profundus gen. nov., sp. nov., a novel member of the phylum Verrucomicrobia, isolated from deep-marine sediment of South China Sea.</title>
        <authorList>
            <person name="Ahmad T."/>
            <person name="Ishaq S.E."/>
            <person name="Wang F."/>
        </authorList>
    </citation>
    <scope>NUCLEOTIDE SEQUENCE</scope>
    <source>
        <strain evidence="3">LMO-M01</strain>
    </source>
</reference>
<sequence>MDTANQAAAAVKARDIYLSLISVGWEATLERYKPGAEKQDRGCTVGEFLADVGKRSHLKPATLRRYAVKLRKMVSDIAKLEVGLKAKARRAKYDYVNGGRAAWLAKIDGQPLDVLTPDSVNAWRNAYVARAGSDPTRRKSAERSAASYLRCTRALFTPDVLNLLKVNFPANPYEGMKLKDPGPQRYHSDVNAEWLLACAQRELWPTNRQEFLGLVLALWAGLRRKEADLLLWEQVDLAEGCIHLRRSKWFEPKTEESQRTIDLAATAVEVLKEFKNGCVSEFVMEGAQPNPAASYDYYRCDCTWRRLNAWLKEKGVKQAKAIHGLRKESGSLVAADFGIEAARQHLGHRDIRVTSAHYVAKRKRVEVSIGGARLRPLEVADES</sequence>
<evidence type="ECO:0000313" key="3">
    <source>
        <dbReference type="EMBL" id="WED66014.1"/>
    </source>
</evidence>
<dbReference type="GO" id="GO:0006310">
    <property type="term" value="P:DNA recombination"/>
    <property type="evidence" value="ECO:0007669"/>
    <property type="project" value="UniProtKB-KW"/>
</dbReference>